<dbReference type="EMBL" id="UINC01196359">
    <property type="protein sequence ID" value="SVE13333.1"/>
    <property type="molecule type" value="Genomic_DNA"/>
</dbReference>
<feature type="compositionally biased region" description="Basic residues" evidence="1">
    <location>
        <begin position="21"/>
        <end position="32"/>
    </location>
</feature>
<protein>
    <submittedName>
        <fullName evidence="2">Uncharacterized protein</fullName>
    </submittedName>
</protein>
<gene>
    <name evidence="2" type="ORF">METZ01_LOCUS466187</name>
</gene>
<accession>A0A383B0I3</accession>
<feature type="region of interest" description="Disordered" evidence="1">
    <location>
        <begin position="1"/>
        <end position="32"/>
    </location>
</feature>
<organism evidence="2">
    <name type="scientific">marine metagenome</name>
    <dbReference type="NCBI Taxonomy" id="408172"/>
    <lineage>
        <taxon>unclassified sequences</taxon>
        <taxon>metagenomes</taxon>
        <taxon>ecological metagenomes</taxon>
    </lineage>
</organism>
<sequence>RAPRRAHRGGAGGDRGDGSRRRGRRLPRRGRL</sequence>
<evidence type="ECO:0000313" key="2">
    <source>
        <dbReference type="EMBL" id="SVE13333.1"/>
    </source>
</evidence>
<proteinExistence type="predicted"/>
<dbReference type="AlphaFoldDB" id="A0A383B0I3"/>
<name>A0A383B0I3_9ZZZZ</name>
<reference evidence="2" key="1">
    <citation type="submission" date="2018-05" db="EMBL/GenBank/DDBJ databases">
        <authorList>
            <person name="Lanie J.A."/>
            <person name="Ng W.-L."/>
            <person name="Kazmierczak K.M."/>
            <person name="Andrzejewski T.M."/>
            <person name="Davidsen T.M."/>
            <person name="Wayne K.J."/>
            <person name="Tettelin H."/>
            <person name="Glass J.I."/>
            <person name="Rusch D."/>
            <person name="Podicherti R."/>
            <person name="Tsui H.-C.T."/>
            <person name="Winkler M.E."/>
        </authorList>
    </citation>
    <scope>NUCLEOTIDE SEQUENCE</scope>
</reference>
<evidence type="ECO:0000256" key="1">
    <source>
        <dbReference type="SAM" id="MobiDB-lite"/>
    </source>
</evidence>
<feature type="non-terminal residue" evidence="2">
    <location>
        <position position="1"/>
    </location>
</feature>
<feature type="non-terminal residue" evidence="2">
    <location>
        <position position="32"/>
    </location>
</feature>